<evidence type="ECO:0000313" key="3">
    <source>
        <dbReference type="EMBL" id="KAH8488277.1"/>
    </source>
</evidence>
<gene>
    <name evidence="3" type="ORF">H0E87_024081</name>
</gene>
<dbReference type="Proteomes" id="UP000807159">
    <property type="component" value="Chromosome 14"/>
</dbReference>
<feature type="region of interest" description="Disordered" evidence="2">
    <location>
        <begin position="162"/>
        <end position="206"/>
    </location>
</feature>
<feature type="compositionally biased region" description="Basic and acidic residues" evidence="2">
    <location>
        <begin position="279"/>
        <end position="290"/>
    </location>
</feature>
<evidence type="ECO:0000313" key="4">
    <source>
        <dbReference type="Proteomes" id="UP000807159"/>
    </source>
</evidence>
<feature type="coiled-coil region" evidence="1">
    <location>
        <begin position="33"/>
        <end position="95"/>
    </location>
</feature>
<dbReference type="EMBL" id="JACEGQ020000014">
    <property type="protein sequence ID" value="KAH8488277.1"/>
    <property type="molecule type" value="Genomic_DNA"/>
</dbReference>
<protein>
    <recommendedName>
        <fullName evidence="5">BZIP domain-containing protein</fullName>
    </recommendedName>
</protein>
<keyword evidence="4" id="KW-1185">Reference proteome</keyword>
<organism evidence="3 4">
    <name type="scientific">Populus deltoides</name>
    <name type="common">Eastern poplar</name>
    <name type="synonym">Eastern cottonwood</name>
    <dbReference type="NCBI Taxonomy" id="3696"/>
    <lineage>
        <taxon>Eukaryota</taxon>
        <taxon>Viridiplantae</taxon>
        <taxon>Streptophyta</taxon>
        <taxon>Embryophyta</taxon>
        <taxon>Tracheophyta</taxon>
        <taxon>Spermatophyta</taxon>
        <taxon>Magnoliopsida</taxon>
        <taxon>eudicotyledons</taxon>
        <taxon>Gunneridae</taxon>
        <taxon>Pentapetalae</taxon>
        <taxon>rosids</taxon>
        <taxon>fabids</taxon>
        <taxon>Malpighiales</taxon>
        <taxon>Salicaceae</taxon>
        <taxon>Saliceae</taxon>
        <taxon>Populus</taxon>
    </lineage>
</organism>
<name>A0A8T2X8D0_POPDE</name>
<feature type="compositionally biased region" description="Polar residues" evidence="2">
    <location>
        <begin position="162"/>
        <end position="201"/>
    </location>
</feature>
<feature type="non-terminal residue" evidence="3">
    <location>
        <position position="1"/>
    </location>
</feature>
<sequence length="440" mass="48639">IPRNSMEAPSKLAGGQAAQPSAAETKKAMRRWMKDTERQFKRLKADCAEFVKRSETSSKEMLDRLQNNLEQAREAKRLQEQKVEQQKLMINTLQQLLQLPFEMTEFGTGATGLPVHHPPEAPAIEESLGLLQSHLPQGLAHGNNVEQPDLTYDGDLPVSLSHLNNTDPSRTAMVSGSSPMQGSLAPQGQGNNSEQPASANDDQFPDNHPCVFYEDIGGSWMGRSGFGDLEGWRWVPFLLSGLTIDDCNMKKIEGDQNDQAVQPLAADQNNQSIQPSATEIKKANKRASDKKYRHGKKQKMENIQRQFEKLKADYAESVKREASSQLQLPFEMTEFGTGTTGLPVHHPPVYQSGDSAIAESLGLPQSHVPQGLAHGNNVEQPALTYDCDLSVSLNHLNNTYPPRTAMPWWSSSPMQGPLAPQGQARACLHFLYLGLQEPEN</sequence>
<feature type="region of interest" description="Disordered" evidence="2">
    <location>
        <begin position="1"/>
        <end position="30"/>
    </location>
</feature>
<feature type="region of interest" description="Disordered" evidence="2">
    <location>
        <begin position="269"/>
        <end position="299"/>
    </location>
</feature>
<dbReference type="AlphaFoldDB" id="A0A8T2X8D0"/>
<evidence type="ECO:0000256" key="2">
    <source>
        <dbReference type="SAM" id="MobiDB-lite"/>
    </source>
</evidence>
<evidence type="ECO:0000256" key="1">
    <source>
        <dbReference type="SAM" id="Coils"/>
    </source>
</evidence>
<proteinExistence type="predicted"/>
<comment type="caution">
    <text evidence="3">The sequence shown here is derived from an EMBL/GenBank/DDBJ whole genome shotgun (WGS) entry which is preliminary data.</text>
</comment>
<keyword evidence="1" id="KW-0175">Coiled coil</keyword>
<reference evidence="3" key="1">
    <citation type="journal article" date="2021" name="J. Hered.">
        <title>Genome Assembly of Salicaceae Populus deltoides (Eastern Cottonwood) I-69 Based on Nanopore Sequencing and Hi-C Technologies.</title>
        <authorList>
            <person name="Bai S."/>
            <person name="Wu H."/>
            <person name="Zhang J."/>
            <person name="Pan Z."/>
            <person name="Zhao W."/>
            <person name="Li Z."/>
            <person name="Tong C."/>
        </authorList>
    </citation>
    <scope>NUCLEOTIDE SEQUENCE</scope>
    <source>
        <tissue evidence="3">Leaf</tissue>
    </source>
</reference>
<accession>A0A8T2X8D0</accession>
<evidence type="ECO:0008006" key="5">
    <source>
        <dbReference type="Google" id="ProtNLM"/>
    </source>
</evidence>